<keyword evidence="2" id="KW-1185">Reference proteome</keyword>
<accession>A0A1H6XR90</accession>
<protein>
    <submittedName>
        <fullName evidence="1">Uncharacterized protein</fullName>
    </submittedName>
</protein>
<dbReference type="Proteomes" id="UP000199532">
    <property type="component" value="Unassembled WGS sequence"/>
</dbReference>
<evidence type="ECO:0000313" key="2">
    <source>
        <dbReference type="Proteomes" id="UP000199532"/>
    </source>
</evidence>
<dbReference type="EMBL" id="FNXY01000006">
    <property type="protein sequence ID" value="SEJ27075.1"/>
    <property type="molecule type" value="Genomic_DNA"/>
</dbReference>
<dbReference type="AlphaFoldDB" id="A0A1H6XR90"/>
<name>A0A1H6XR90_9BACT</name>
<dbReference type="STRING" id="408657.SAMN04487995_3876"/>
<organism evidence="1 2">
    <name type="scientific">Dyadobacter koreensis</name>
    <dbReference type="NCBI Taxonomy" id="408657"/>
    <lineage>
        <taxon>Bacteria</taxon>
        <taxon>Pseudomonadati</taxon>
        <taxon>Bacteroidota</taxon>
        <taxon>Cytophagia</taxon>
        <taxon>Cytophagales</taxon>
        <taxon>Spirosomataceae</taxon>
        <taxon>Dyadobacter</taxon>
    </lineage>
</organism>
<proteinExistence type="predicted"/>
<reference evidence="1 2" key="1">
    <citation type="submission" date="2016-10" db="EMBL/GenBank/DDBJ databases">
        <authorList>
            <person name="de Groot N.N."/>
        </authorList>
    </citation>
    <scope>NUCLEOTIDE SEQUENCE [LARGE SCALE GENOMIC DNA]</scope>
    <source>
        <strain evidence="1 2">DSM 19938</strain>
    </source>
</reference>
<dbReference type="OrthoDB" id="980645at2"/>
<evidence type="ECO:0000313" key="1">
    <source>
        <dbReference type="EMBL" id="SEJ27075.1"/>
    </source>
</evidence>
<gene>
    <name evidence="1" type="ORF">SAMN04487995_3876</name>
</gene>
<sequence>MRSFLAYILLFSIMLPTISPWGTIAYFHLNREYIAKVLCENRQRPELKCNGQCYLAKKLKQQEDNKDKETANRVQNLPVLQLFTQAVDSFKFDFDYSQFLEKPRFFYQLVIYISPASRLLRPPRR</sequence>